<feature type="compositionally biased region" description="Low complexity" evidence="1">
    <location>
        <begin position="14"/>
        <end position="23"/>
    </location>
</feature>
<feature type="compositionally biased region" description="Polar residues" evidence="1">
    <location>
        <begin position="118"/>
        <end position="127"/>
    </location>
</feature>
<dbReference type="Proteomes" id="UP000887572">
    <property type="component" value="Unplaced"/>
</dbReference>
<feature type="region of interest" description="Disordered" evidence="1">
    <location>
        <begin position="1"/>
        <end position="152"/>
    </location>
</feature>
<dbReference type="AlphaFoldDB" id="A0A914HNR2"/>
<feature type="compositionally biased region" description="Polar residues" evidence="1">
    <location>
        <begin position="54"/>
        <end position="63"/>
    </location>
</feature>
<feature type="compositionally biased region" description="Basic and acidic residues" evidence="1">
    <location>
        <begin position="95"/>
        <end position="117"/>
    </location>
</feature>
<feature type="compositionally biased region" description="Basic and acidic residues" evidence="1">
    <location>
        <begin position="1"/>
        <end position="13"/>
    </location>
</feature>
<protein>
    <submittedName>
        <fullName evidence="3">Uncharacterized protein</fullName>
    </submittedName>
</protein>
<keyword evidence="2" id="KW-1185">Reference proteome</keyword>
<sequence>MGEMEFAAKRKQEQQQQSIWQSHQNREPYGGDGGAQLQFEQETAAVKAEGMEASTVQQNNDSTPGYEGPDPNQTDGGCATSLPQTRTRGLRGGRQFRERMERRLGSDWKKALKEQRQAQRQLANASIASGADEALRRSAQPPAAGPSAEMDPAAVEVAKVEMPPLVVAKDEC</sequence>
<evidence type="ECO:0000313" key="2">
    <source>
        <dbReference type="Proteomes" id="UP000887572"/>
    </source>
</evidence>
<dbReference type="WBParaSite" id="Gr19_v10_g2995.t1">
    <property type="protein sequence ID" value="Gr19_v10_g2995.t1"/>
    <property type="gene ID" value="Gr19_v10_g2995"/>
</dbReference>
<reference evidence="3" key="1">
    <citation type="submission" date="2022-11" db="UniProtKB">
        <authorList>
            <consortium name="WormBaseParasite"/>
        </authorList>
    </citation>
    <scope>IDENTIFICATION</scope>
</reference>
<evidence type="ECO:0000256" key="1">
    <source>
        <dbReference type="SAM" id="MobiDB-lite"/>
    </source>
</evidence>
<organism evidence="2 3">
    <name type="scientific">Globodera rostochiensis</name>
    <name type="common">Golden nematode worm</name>
    <name type="synonym">Heterodera rostochiensis</name>
    <dbReference type="NCBI Taxonomy" id="31243"/>
    <lineage>
        <taxon>Eukaryota</taxon>
        <taxon>Metazoa</taxon>
        <taxon>Ecdysozoa</taxon>
        <taxon>Nematoda</taxon>
        <taxon>Chromadorea</taxon>
        <taxon>Rhabditida</taxon>
        <taxon>Tylenchina</taxon>
        <taxon>Tylenchomorpha</taxon>
        <taxon>Tylenchoidea</taxon>
        <taxon>Heteroderidae</taxon>
        <taxon>Heteroderinae</taxon>
        <taxon>Globodera</taxon>
    </lineage>
</organism>
<proteinExistence type="predicted"/>
<name>A0A914HNR2_GLORO</name>
<accession>A0A914HNR2</accession>
<evidence type="ECO:0000313" key="3">
    <source>
        <dbReference type="WBParaSite" id="Gr19_v10_g2995.t1"/>
    </source>
</evidence>